<protein>
    <submittedName>
        <fullName evidence="13">MDM2 proto-oncogene</fullName>
    </submittedName>
</protein>
<keyword evidence="6" id="KW-0539">Nucleus</keyword>
<evidence type="ECO:0000256" key="1">
    <source>
        <dbReference type="ARBA" id="ARBA00004123"/>
    </source>
</evidence>
<feature type="region of interest" description="Disordered" evidence="9">
    <location>
        <begin position="332"/>
        <end position="381"/>
    </location>
</feature>
<keyword evidence="5 7" id="KW-0862">Zinc</keyword>
<evidence type="ECO:0000256" key="4">
    <source>
        <dbReference type="ARBA" id="ARBA00022771"/>
    </source>
</evidence>
<evidence type="ECO:0000256" key="5">
    <source>
        <dbReference type="ARBA" id="ARBA00022833"/>
    </source>
</evidence>
<feature type="compositionally biased region" description="Low complexity" evidence="9">
    <location>
        <begin position="222"/>
        <end position="242"/>
    </location>
</feature>
<dbReference type="GO" id="GO:0061630">
    <property type="term" value="F:ubiquitin protein ligase activity"/>
    <property type="evidence" value="ECO:0007669"/>
    <property type="project" value="InterPro"/>
</dbReference>
<feature type="domain" description="RanBP2-type" evidence="11">
    <location>
        <begin position="291"/>
        <end position="320"/>
    </location>
</feature>
<dbReference type="GO" id="GO:0002039">
    <property type="term" value="F:p53 binding"/>
    <property type="evidence" value="ECO:0007669"/>
    <property type="project" value="TreeGrafter"/>
</dbReference>
<dbReference type="InterPro" id="IPR044080">
    <property type="entry name" value="MDM2_mRING-HC-C2H2C4"/>
</dbReference>
<dbReference type="PIRSF" id="PIRSF006748">
    <property type="entry name" value="p53_MDM_2/4"/>
    <property type="match status" value="1"/>
</dbReference>
<dbReference type="InterPro" id="IPR001841">
    <property type="entry name" value="Znf_RING"/>
</dbReference>
<accession>A0A3B4GJ66</accession>
<dbReference type="Pfam" id="PF13920">
    <property type="entry name" value="zf-C3HC4_3"/>
    <property type="match status" value="1"/>
</dbReference>
<dbReference type="SUPFAM" id="SSF47592">
    <property type="entry name" value="SWIB/MDM2 domain"/>
    <property type="match status" value="2"/>
</dbReference>
<dbReference type="Gene3D" id="3.30.40.10">
    <property type="entry name" value="Zinc/RING finger domain, C3HC4 (zinc finger)"/>
    <property type="match status" value="1"/>
</dbReference>
<dbReference type="PANTHER" id="PTHR46858:SF13">
    <property type="entry name" value="E3 UBIQUITIN-PROTEIN LIGASE MDM2"/>
    <property type="match status" value="1"/>
</dbReference>
<dbReference type="CDD" id="cd16783">
    <property type="entry name" value="mRING-HC-C2H2C4_MDM2"/>
    <property type="match status" value="1"/>
</dbReference>
<dbReference type="PROSITE" id="PS51925">
    <property type="entry name" value="SWIB_MDM2"/>
    <property type="match status" value="1"/>
</dbReference>
<dbReference type="GO" id="GO:0043066">
    <property type="term" value="P:negative regulation of apoptotic process"/>
    <property type="evidence" value="ECO:0007669"/>
    <property type="project" value="InterPro"/>
</dbReference>
<evidence type="ECO:0000256" key="3">
    <source>
        <dbReference type="ARBA" id="ARBA00022723"/>
    </source>
</evidence>
<evidence type="ECO:0000259" key="11">
    <source>
        <dbReference type="PROSITE" id="PS50199"/>
    </source>
</evidence>
<dbReference type="AlphaFoldDB" id="A0A3B4GJ66"/>
<dbReference type="CDD" id="cd17672">
    <property type="entry name" value="MDM2"/>
    <property type="match status" value="1"/>
</dbReference>
<keyword evidence="4 8" id="KW-0863">Zinc-finger</keyword>
<dbReference type="InterPro" id="IPR003121">
    <property type="entry name" value="SWIB_MDM2_domain"/>
</dbReference>
<feature type="domain" description="DM2" evidence="12">
    <location>
        <begin position="33"/>
        <end position="116"/>
    </location>
</feature>
<comment type="subcellular location">
    <subcellularLocation>
        <location evidence="1">Nucleus</location>
    </subcellularLocation>
</comment>
<dbReference type="PROSITE" id="PS50089">
    <property type="entry name" value="ZF_RING_2"/>
    <property type="match status" value="1"/>
</dbReference>
<evidence type="ECO:0000259" key="10">
    <source>
        <dbReference type="PROSITE" id="PS50089"/>
    </source>
</evidence>
<dbReference type="GO" id="GO:0042802">
    <property type="term" value="F:identical protein binding"/>
    <property type="evidence" value="ECO:0007669"/>
    <property type="project" value="InterPro"/>
</dbReference>
<keyword evidence="3 7" id="KW-0479">Metal-binding</keyword>
<dbReference type="PANTHER" id="PTHR46858">
    <property type="entry name" value="OS05G0521000 PROTEIN"/>
    <property type="match status" value="1"/>
</dbReference>
<evidence type="ECO:0000256" key="9">
    <source>
        <dbReference type="SAM" id="MobiDB-lite"/>
    </source>
</evidence>
<dbReference type="InterPro" id="IPR036885">
    <property type="entry name" value="SWIB_MDM2_dom_sf"/>
</dbReference>
<dbReference type="SUPFAM" id="SSF90209">
    <property type="entry name" value="Ran binding protein zinc finger-like"/>
    <property type="match status" value="1"/>
</dbReference>
<evidence type="ECO:0000256" key="6">
    <source>
        <dbReference type="ARBA" id="ARBA00023242"/>
    </source>
</evidence>
<evidence type="ECO:0000313" key="13">
    <source>
        <dbReference type="Ensembl" id="ENSPNYP00000022990.1"/>
    </source>
</evidence>
<reference evidence="13" key="1">
    <citation type="submission" date="2023-09" db="UniProtKB">
        <authorList>
            <consortium name="Ensembl"/>
        </authorList>
    </citation>
    <scope>IDENTIFICATION</scope>
</reference>
<dbReference type="InterPro" id="IPR036443">
    <property type="entry name" value="Znf_RanBP2_sf"/>
</dbReference>
<organism evidence="13">
    <name type="scientific">Pundamilia nyererei</name>
    <dbReference type="NCBI Taxonomy" id="303518"/>
    <lineage>
        <taxon>Eukaryota</taxon>
        <taxon>Metazoa</taxon>
        <taxon>Chordata</taxon>
        <taxon>Craniata</taxon>
        <taxon>Vertebrata</taxon>
        <taxon>Euteleostomi</taxon>
        <taxon>Actinopterygii</taxon>
        <taxon>Neopterygii</taxon>
        <taxon>Teleostei</taxon>
        <taxon>Neoteleostei</taxon>
        <taxon>Acanthomorphata</taxon>
        <taxon>Ovalentaria</taxon>
        <taxon>Cichlomorphae</taxon>
        <taxon>Cichliformes</taxon>
        <taxon>Cichlidae</taxon>
        <taxon>African cichlids</taxon>
        <taxon>Pseudocrenilabrinae</taxon>
        <taxon>Haplochromini</taxon>
        <taxon>Pundamilia</taxon>
    </lineage>
</organism>
<dbReference type="STRING" id="303518.ENSPNYP00000022990"/>
<feature type="compositionally biased region" description="Polar residues" evidence="9">
    <location>
        <begin position="332"/>
        <end position="346"/>
    </location>
</feature>
<dbReference type="GO" id="GO:0008270">
    <property type="term" value="F:zinc ion binding"/>
    <property type="evidence" value="ECO:0007669"/>
    <property type="project" value="UniProtKB-KW"/>
</dbReference>
<dbReference type="GO" id="GO:0010468">
    <property type="term" value="P:regulation of gene expression"/>
    <property type="evidence" value="ECO:0007669"/>
    <property type="project" value="TreeGrafter"/>
</dbReference>
<dbReference type="GO" id="GO:0051726">
    <property type="term" value="P:regulation of cell cycle"/>
    <property type="evidence" value="ECO:0007669"/>
    <property type="project" value="InterPro"/>
</dbReference>
<dbReference type="InterPro" id="IPR016495">
    <property type="entry name" value="p53_neg-reg_MDM_2/4"/>
</dbReference>
<evidence type="ECO:0000256" key="7">
    <source>
        <dbReference type="PIRNR" id="PIRNR006748"/>
    </source>
</evidence>
<dbReference type="InterPro" id="IPR001876">
    <property type="entry name" value="Znf_RanBP2"/>
</dbReference>
<proteinExistence type="inferred from homology"/>
<feature type="domain" description="RING-type" evidence="10">
    <location>
        <begin position="404"/>
        <end position="445"/>
    </location>
</feature>
<name>A0A3B4GJ66_9CICH</name>
<feature type="region of interest" description="Disordered" evidence="9">
    <location>
        <begin position="215"/>
        <end position="242"/>
    </location>
</feature>
<dbReference type="PROSITE" id="PS50199">
    <property type="entry name" value="ZF_RANBP2_2"/>
    <property type="match status" value="1"/>
</dbReference>
<dbReference type="Gene3D" id="1.10.245.10">
    <property type="entry name" value="SWIB/MDM2 domain"/>
    <property type="match status" value="1"/>
</dbReference>
<dbReference type="Ensembl" id="ENSPNYT00000023556.1">
    <property type="protein sequence ID" value="ENSPNYP00000022990.1"/>
    <property type="gene ID" value="ENSPNYG00000017315.1"/>
</dbReference>
<evidence type="ECO:0000259" key="12">
    <source>
        <dbReference type="PROSITE" id="PS51925"/>
    </source>
</evidence>
<dbReference type="PROSITE" id="PS01358">
    <property type="entry name" value="ZF_RANBP2_1"/>
    <property type="match status" value="1"/>
</dbReference>
<dbReference type="InterPro" id="IPR013083">
    <property type="entry name" value="Znf_RING/FYVE/PHD"/>
</dbReference>
<evidence type="ECO:0000256" key="2">
    <source>
        <dbReference type="ARBA" id="ARBA00005803"/>
    </source>
</evidence>
<sequence>MNKLNFVNAQMIIFCFAASQSNESNNQRTDFNRLVRPKVEFCSLLQHAGATKDVFTMKEVMFYLGQYIIQKQLYDQKQQHIVHCAQDALGRVLGVDSFSVKEPRVLFAMITKNLVAVRSPGRNRILHTRHIIKYSYTFVVRKYPVLHPLKCPQVESQGLQQNFYRQKNTKNQQTKCFAVLLEEEEEGGTKRRRSDSYSLTFDDSLSWCVIGGLGSGRERHSSQSSDSSEVTDAASDSDSDNFSVEFEVESIDSDDYNEDDASLSADDQVYEVTIFEADDDDSFDEDTEITEADYWRCAKCDELNPPLPRNCLRCWDLRQDWLPDVSVNCASSSPKALPTKPTNLSENGVDVPDGKRLKTPPLHSQCASDSTSAAPAAPPTMQVPDMERSVSAEWRLPDSCLDPCLICQSRPKNGCIVHGRTGHLMSCYVCARKLKKRNKLCPVCRLPIQSVILTYLS</sequence>
<dbReference type="GO" id="GO:0016567">
    <property type="term" value="P:protein ubiquitination"/>
    <property type="evidence" value="ECO:0007669"/>
    <property type="project" value="TreeGrafter"/>
</dbReference>
<evidence type="ECO:0000256" key="8">
    <source>
        <dbReference type="PROSITE-ProRule" id="PRU00322"/>
    </source>
</evidence>
<dbReference type="GeneTree" id="ENSGT00530000063539"/>
<dbReference type="GO" id="GO:0005634">
    <property type="term" value="C:nucleus"/>
    <property type="evidence" value="ECO:0007669"/>
    <property type="project" value="UniProtKB-SubCell"/>
</dbReference>
<comment type="similarity">
    <text evidence="2 7">Belongs to the MDM2/MDM4 family.</text>
</comment>
<dbReference type="Gene3D" id="2.30.30.380">
    <property type="entry name" value="Zn-finger domain of Sec23/24"/>
    <property type="match status" value="1"/>
</dbReference>